<protein>
    <submittedName>
        <fullName evidence="2">Uncharacterized protein</fullName>
    </submittedName>
</protein>
<organism evidence="2 3">
    <name type="scientific">Aurantibacter aestuarii</name>
    <dbReference type="NCBI Taxonomy" id="1266046"/>
    <lineage>
        <taxon>Bacteria</taxon>
        <taxon>Pseudomonadati</taxon>
        <taxon>Bacteroidota</taxon>
        <taxon>Flavobacteriia</taxon>
        <taxon>Flavobacteriales</taxon>
        <taxon>Flavobacteriaceae</taxon>
        <taxon>Aurantibacter</taxon>
    </lineage>
</organism>
<evidence type="ECO:0000313" key="2">
    <source>
        <dbReference type="EMBL" id="PSG90739.1"/>
    </source>
</evidence>
<gene>
    <name evidence="2" type="ORF">C7H52_05545</name>
</gene>
<keyword evidence="1" id="KW-1133">Transmembrane helix</keyword>
<keyword evidence="1" id="KW-0472">Membrane</keyword>
<keyword evidence="1" id="KW-0812">Transmembrane</keyword>
<comment type="caution">
    <text evidence="2">The sequence shown here is derived from an EMBL/GenBank/DDBJ whole genome shotgun (WGS) entry which is preliminary data.</text>
</comment>
<evidence type="ECO:0000256" key="1">
    <source>
        <dbReference type="SAM" id="Phobius"/>
    </source>
</evidence>
<feature type="transmembrane region" description="Helical" evidence="1">
    <location>
        <begin position="115"/>
        <end position="134"/>
    </location>
</feature>
<name>A0A2T1NEB3_9FLAO</name>
<sequence>MKEIIEKALLKESTEFNGSISELKEQIRFKKERKFNLDWISENEFKALSKFSLGTLIIDGFHGAADGIKAYGKLTELNNRKTKIELRTKLRIELYIVSIIPILTITVAYLTGKEIPIWSILLFPFIVLWFWFIYRLQEKSLFGKIKKYMSTELKNAVQQQNISNKTFNL</sequence>
<keyword evidence="3" id="KW-1185">Reference proteome</keyword>
<accession>A0A2T1NEB3</accession>
<dbReference type="Proteomes" id="UP000238426">
    <property type="component" value="Unassembled WGS sequence"/>
</dbReference>
<dbReference type="AlphaFoldDB" id="A0A2T1NEB3"/>
<feature type="transmembrane region" description="Helical" evidence="1">
    <location>
        <begin position="90"/>
        <end position="109"/>
    </location>
</feature>
<evidence type="ECO:0000313" key="3">
    <source>
        <dbReference type="Proteomes" id="UP000238426"/>
    </source>
</evidence>
<dbReference type="EMBL" id="PXOQ01000007">
    <property type="protein sequence ID" value="PSG90739.1"/>
    <property type="molecule type" value="Genomic_DNA"/>
</dbReference>
<reference evidence="2 3" key="1">
    <citation type="submission" date="2018-03" db="EMBL/GenBank/DDBJ databases">
        <title>Mesoflavibacter sp. HG37 and Mesoflavibacter sp. HG96 sp.nov., two marine bacteria isolated from seawater of Western Pacific Ocean.</title>
        <authorList>
            <person name="Cheng H."/>
            <person name="Wu Y.-H."/>
            <person name="Guo L.-L."/>
            <person name="Xu X.-W."/>
        </authorList>
    </citation>
    <scope>NUCLEOTIDE SEQUENCE [LARGE SCALE GENOMIC DNA]</scope>
    <source>
        <strain evidence="2 3">KCTC 32269</strain>
    </source>
</reference>
<proteinExistence type="predicted"/>